<gene>
    <name evidence="1" type="ORF">DVR12_18360</name>
</gene>
<dbReference type="RefSeq" id="WP_116977250.1">
    <property type="nucleotide sequence ID" value="NZ_QPMM01000010.1"/>
</dbReference>
<dbReference type="AlphaFoldDB" id="A0A3E1Y6H0"/>
<organism evidence="1 2">
    <name type="scientific">Chitinophaga silvatica</name>
    <dbReference type="NCBI Taxonomy" id="2282649"/>
    <lineage>
        <taxon>Bacteria</taxon>
        <taxon>Pseudomonadati</taxon>
        <taxon>Bacteroidota</taxon>
        <taxon>Chitinophagia</taxon>
        <taxon>Chitinophagales</taxon>
        <taxon>Chitinophagaceae</taxon>
        <taxon>Chitinophaga</taxon>
    </lineage>
</organism>
<comment type="caution">
    <text evidence="1">The sequence shown here is derived from an EMBL/GenBank/DDBJ whole genome shotgun (WGS) entry which is preliminary data.</text>
</comment>
<dbReference type="OrthoDB" id="668489at2"/>
<keyword evidence="2" id="KW-1185">Reference proteome</keyword>
<dbReference type="Proteomes" id="UP000260644">
    <property type="component" value="Unassembled WGS sequence"/>
</dbReference>
<proteinExistence type="predicted"/>
<sequence length="198" mass="22222">MVPQKIYTYALGILLILVSCRKKEVVKPSPDVYPLMQYFDLKDSVVQAGKYCLLDLDNDKEYDVVFSTLLVGDPIQKVDKSQWLAGTSLKASLLIGSAEELPVFRLLDSIPIANLPAHTWYNAAASVIAQKIMPLSGDDYWEGEWKSANHQFIGIQLLRNQHKINGWIEISFNQATEKLILHRAAICQTPDVTVYAGK</sequence>
<evidence type="ECO:0000313" key="1">
    <source>
        <dbReference type="EMBL" id="RFS20530.1"/>
    </source>
</evidence>
<dbReference type="EMBL" id="QPMM01000010">
    <property type="protein sequence ID" value="RFS20530.1"/>
    <property type="molecule type" value="Genomic_DNA"/>
</dbReference>
<accession>A0A3E1Y6H0</accession>
<dbReference type="PROSITE" id="PS51257">
    <property type="entry name" value="PROKAR_LIPOPROTEIN"/>
    <property type="match status" value="1"/>
</dbReference>
<protein>
    <submittedName>
        <fullName evidence="1">Uncharacterized protein</fullName>
    </submittedName>
</protein>
<name>A0A3E1Y6H0_9BACT</name>
<evidence type="ECO:0000313" key="2">
    <source>
        <dbReference type="Proteomes" id="UP000260644"/>
    </source>
</evidence>
<reference evidence="1 2" key="1">
    <citation type="submission" date="2018-07" db="EMBL/GenBank/DDBJ databases">
        <title>Chitinophaga K2CV101002-2 sp. nov., isolated from a monsoon evergreen broad-leaved forest soil.</title>
        <authorList>
            <person name="Lv Y."/>
        </authorList>
    </citation>
    <scope>NUCLEOTIDE SEQUENCE [LARGE SCALE GENOMIC DNA]</scope>
    <source>
        <strain evidence="1 2">GDMCC 1.1288</strain>
    </source>
</reference>